<dbReference type="InterPro" id="IPR006311">
    <property type="entry name" value="TAT_signal"/>
</dbReference>
<evidence type="ECO:0000256" key="1">
    <source>
        <dbReference type="ARBA" id="ARBA00001946"/>
    </source>
</evidence>
<evidence type="ECO:0000256" key="12">
    <source>
        <dbReference type="SAM" id="SignalP"/>
    </source>
</evidence>
<reference evidence="13 14" key="1">
    <citation type="submission" date="2022-10" db="EMBL/GenBank/DDBJ databases">
        <title>Paucibacter sp. hw1 Genome sequencing.</title>
        <authorList>
            <person name="Park S."/>
        </authorList>
    </citation>
    <scope>NUCLEOTIDE SEQUENCE [LARGE SCALE GENOMIC DNA]</scope>
    <source>
        <strain evidence="14">hw1</strain>
    </source>
</reference>
<dbReference type="PANTHER" id="PTHR30040:SF2">
    <property type="entry name" value="FAD:PROTEIN FMN TRANSFERASE"/>
    <property type="match status" value="1"/>
</dbReference>
<comment type="catalytic activity">
    <reaction evidence="10 11">
        <text>L-threonyl-[protein] + FAD = FMN-L-threonyl-[protein] + AMP + H(+)</text>
        <dbReference type="Rhea" id="RHEA:36847"/>
        <dbReference type="Rhea" id="RHEA-COMP:11060"/>
        <dbReference type="Rhea" id="RHEA-COMP:11061"/>
        <dbReference type="ChEBI" id="CHEBI:15378"/>
        <dbReference type="ChEBI" id="CHEBI:30013"/>
        <dbReference type="ChEBI" id="CHEBI:57692"/>
        <dbReference type="ChEBI" id="CHEBI:74257"/>
        <dbReference type="ChEBI" id="CHEBI:456215"/>
        <dbReference type="EC" id="2.7.1.180"/>
    </reaction>
</comment>
<comment type="similarity">
    <text evidence="11">Belongs to the ApbE family.</text>
</comment>
<dbReference type="RefSeq" id="WP_273599603.1">
    <property type="nucleotide sequence ID" value="NZ_JAQQXT010000003.1"/>
</dbReference>
<sequence>MKDRKPTCELPSRRRAVKALPALLVLGAALQPAQAGLQQRRESRLMLGTRVDLVAQGRSQLWLAEAMDSAFAEMARLSASMSRYEPGSAVSAINKLAGKGEAMPISAELMAVLQTGADLHARTDGMFDMTVGSLKSWHFEVGSVASVPSAAVLAREQCFVGSAGLILDTHARSARLARAGMALDLGGVAKLPILAAGMQVLRDQGVKNALINGGGDVLYLGANQGRPWRVGVRDPRRPQRVLGVLPLAGQGVLAASGDYERYFFENGQRHHHVLDPKTGRPSLGAAGVSLWARDVESLNGLGAAFMIGGREFARDWVSRSPGLQVLLVGQDQAIWSTPGIKDALQS</sequence>
<evidence type="ECO:0000313" key="13">
    <source>
        <dbReference type="EMBL" id="MDC8771291.1"/>
    </source>
</evidence>
<feature type="chain" id="PRO_5045761094" description="FAD:protein FMN transferase" evidence="12">
    <location>
        <begin position="36"/>
        <end position="346"/>
    </location>
</feature>
<proteinExistence type="inferred from homology"/>
<dbReference type="PIRSF" id="PIRSF006268">
    <property type="entry name" value="ApbE"/>
    <property type="match status" value="1"/>
</dbReference>
<evidence type="ECO:0000256" key="8">
    <source>
        <dbReference type="ARBA" id="ARBA00022842"/>
    </source>
</evidence>
<evidence type="ECO:0000256" key="4">
    <source>
        <dbReference type="ARBA" id="ARBA00022630"/>
    </source>
</evidence>
<dbReference type="Proteomes" id="UP001221189">
    <property type="component" value="Unassembled WGS sequence"/>
</dbReference>
<evidence type="ECO:0000256" key="5">
    <source>
        <dbReference type="ARBA" id="ARBA00022679"/>
    </source>
</evidence>
<keyword evidence="12" id="KW-0732">Signal</keyword>
<dbReference type="SUPFAM" id="SSF143631">
    <property type="entry name" value="ApbE-like"/>
    <property type="match status" value="1"/>
</dbReference>
<dbReference type="Pfam" id="PF02424">
    <property type="entry name" value="ApbE"/>
    <property type="match status" value="1"/>
</dbReference>
<gene>
    <name evidence="13" type="ORF">PRZ03_06885</name>
</gene>
<dbReference type="EC" id="2.7.1.180" evidence="2 11"/>
<evidence type="ECO:0000256" key="7">
    <source>
        <dbReference type="ARBA" id="ARBA00022827"/>
    </source>
</evidence>
<comment type="cofactor">
    <cofactor evidence="1">
        <name>Mg(2+)</name>
        <dbReference type="ChEBI" id="CHEBI:18420"/>
    </cofactor>
</comment>
<evidence type="ECO:0000256" key="3">
    <source>
        <dbReference type="ARBA" id="ARBA00016337"/>
    </source>
</evidence>
<evidence type="ECO:0000256" key="6">
    <source>
        <dbReference type="ARBA" id="ARBA00022723"/>
    </source>
</evidence>
<keyword evidence="14" id="KW-1185">Reference proteome</keyword>
<evidence type="ECO:0000313" key="14">
    <source>
        <dbReference type="Proteomes" id="UP001221189"/>
    </source>
</evidence>
<dbReference type="PANTHER" id="PTHR30040">
    <property type="entry name" value="THIAMINE BIOSYNTHESIS LIPOPROTEIN APBE"/>
    <property type="match status" value="1"/>
</dbReference>
<evidence type="ECO:0000256" key="9">
    <source>
        <dbReference type="ARBA" id="ARBA00031306"/>
    </source>
</evidence>
<organism evidence="13 14">
    <name type="scientific">Roseateles albus</name>
    <dbReference type="NCBI Taxonomy" id="2987525"/>
    <lineage>
        <taxon>Bacteria</taxon>
        <taxon>Pseudomonadati</taxon>
        <taxon>Pseudomonadota</taxon>
        <taxon>Betaproteobacteria</taxon>
        <taxon>Burkholderiales</taxon>
        <taxon>Sphaerotilaceae</taxon>
        <taxon>Roseateles</taxon>
    </lineage>
</organism>
<keyword evidence="5 11" id="KW-0808">Transferase</keyword>
<keyword evidence="8 11" id="KW-0460">Magnesium</keyword>
<protein>
    <recommendedName>
        <fullName evidence="3 11">FAD:protein FMN transferase</fullName>
        <ecNumber evidence="2 11">2.7.1.180</ecNumber>
    </recommendedName>
    <alternativeName>
        <fullName evidence="9 11">Flavin transferase</fullName>
    </alternativeName>
</protein>
<dbReference type="EMBL" id="JAQQXT010000003">
    <property type="protein sequence ID" value="MDC8771291.1"/>
    <property type="molecule type" value="Genomic_DNA"/>
</dbReference>
<dbReference type="InterPro" id="IPR024932">
    <property type="entry name" value="ApbE"/>
</dbReference>
<feature type="signal peptide" evidence="12">
    <location>
        <begin position="1"/>
        <end position="35"/>
    </location>
</feature>
<keyword evidence="7 11" id="KW-0274">FAD</keyword>
<dbReference type="InterPro" id="IPR003374">
    <property type="entry name" value="ApbE-like_sf"/>
</dbReference>
<keyword evidence="6 11" id="KW-0479">Metal-binding</keyword>
<name>A0ABT5KBH6_9BURK</name>
<accession>A0ABT5KBH6</accession>
<comment type="caution">
    <text evidence="13">The sequence shown here is derived from an EMBL/GenBank/DDBJ whole genome shotgun (WGS) entry which is preliminary data.</text>
</comment>
<dbReference type="PROSITE" id="PS51318">
    <property type="entry name" value="TAT"/>
    <property type="match status" value="1"/>
</dbReference>
<dbReference type="GO" id="GO:0016740">
    <property type="term" value="F:transferase activity"/>
    <property type="evidence" value="ECO:0007669"/>
    <property type="project" value="UniProtKB-KW"/>
</dbReference>
<evidence type="ECO:0000256" key="10">
    <source>
        <dbReference type="ARBA" id="ARBA00048540"/>
    </source>
</evidence>
<evidence type="ECO:0000256" key="2">
    <source>
        <dbReference type="ARBA" id="ARBA00011955"/>
    </source>
</evidence>
<dbReference type="Gene3D" id="3.10.520.10">
    <property type="entry name" value="ApbE-like domains"/>
    <property type="match status" value="1"/>
</dbReference>
<evidence type="ECO:0000256" key="11">
    <source>
        <dbReference type="PIRNR" id="PIRNR006268"/>
    </source>
</evidence>
<keyword evidence="4 11" id="KW-0285">Flavoprotein</keyword>